<dbReference type="InterPro" id="IPR008042">
    <property type="entry name" value="Retrotrans_Pao"/>
</dbReference>
<reference evidence="1 2" key="1">
    <citation type="submission" date="2014-10" db="EMBL/GenBank/DDBJ databases">
        <title>Draft genome of the hookworm Ancylostoma caninum.</title>
        <authorList>
            <person name="Mitreva M."/>
        </authorList>
    </citation>
    <scope>NUCLEOTIDE SEQUENCE [LARGE SCALE GENOMIC DNA]</scope>
    <source>
        <strain evidence="1 2">Baltimore</strain>
    </source>
</reference>
<dbReference type="PANTHER" id="PTHR47331">
    <property type="entry name" value="PHD-TYPE DOMAIN-CONTAINING PROTEIN"/>
    <property type="match status" value="1"/>
</dbReference>
<dbReference type="Pfam" id="PF05380">
    <property type="entry name" value="Peptidase_A17"/>
    <property type="match status" value="1"/>
</dbReference>
<evidence type="ECO:0000313" key="1">
    <source>
        <dbReference type="EMBL" id="RCN28820.1"/>
    </source>
</evidence>
<dbReference type="AlphaFoldDB" id="A0A368FD56"/>
<dbReference type="Proteomes" id="UP000252519">
    <property type="component" value="Unassembled WGS sequence"/>
</dbReference>
<name>A0A368FD56_ANCCA</name>
<protein>
    <submittedName>
        <fullName evidence="1">Uncharacterized protein</fullName>
    </submittedName>
</protein>
<accession>A0A368FD56</accession>
<dbReference type="EMBL" id="JOJR01002300">
    <property type="protein sequence ID" value="RCN28820.1"/>
    <property type="molecule type" value="Genomic_DNA"/>
</dbReference>
<sequence>MFSADNDTRAWEEFCAFKSSGVHEFTGPAAEERKRVSTAVWKQFEDAIQRRPDGYHVNTYVNNIILMASSEDDALKMYRDAKQILNEINMDLREFRSDSEKVDNAISEADLSASSQQKVLGIPWQTENDLLTTTCQYPHKDKCTKRTISEQVASIYDPHGWLTPITLPGKIFFQQLWKQDYGWNSPLSPEH</sequence>
<gene>
    <name evidence="1" type="ORF">ANCCAN_25431</name>
</gene>
<organism evidence="1 2">
    <name type="scientific">Ancylostoma caninum</name>
    <name type="common">Dog hookworm</name>
    <dbReference type="NCBI Taxonomy" id="29170"/>
    <lineage>
        <taxon>Eukaryota</taxon>
        <taxon>Metazoa</taxon>
        <taxon>Ecdysozoa</taxon>
        <taxon>Nematoda</taxon>
        <taxon>Chromadorea</taxon>
        <taxon>Rhabditida</taxon>
        <taxon>Rhabditina</taxon>
        <taxon>Rhabditomorpha</taxon>
        <taxon>Strongyloidea</taxon>
        <taxon>Ancylostomatidae</taxon>
        <taxon>Ancylostomatinae</taxon>
        <taxon>Ancylostoma</taxon>
    </lineage>
</organism>
<comment type="caution">
    <text evidence="1">The sequence shown here is derived from an EMBL/GenBank/DDBJ whole genome shotgun (WGS) entry which is preliminary data.</text>
</comment>
<dbReference type="STRING" id="29170.A0A368FD56"/>
<dbReference type="OrthoDB" id="5877161at2759"/>
<evidence type="ECO:0000313" key="2">
    <source>
        <dbReference type="Proteomes" id="UP000252519"/>
    </source>
</evidence>
<proteinExistence type="predicted"/>
<keyword evidence="2" id="KW-1185">Reference proteome</keyword>